<evidence type="ECO:0000256" key="3">
    <source>
        <dbReference type="ARBA" id="ARBA00022519"/>
    </source>
</evidence>
<keyword evidence="4" id="KW-1277">Toxin-antitoxin system</keyword>
<accession>A0A603JEH7</accession>
<dbReference type="InterPro" id="IPR000021">
    <property type="entry name" value="Hok/gef_toxin"/>
</dbReference>
<keyword evidence="2" id="KW-1003">Cell membrane</keyword>
<gene>
    <name evidence="9" type="ORF">CFF58_20975</name>
</gene>
<keyword evidence="6 8" id="KW-1133">Transmembrane helix</keyword>
<dbReference type="EMBL" id="AAKOIN010000025">
    <property type="protein sequence ID" value="ECT9315960.1"/>
    <property type="molecule type" value="Genomic_DNA"/>
</dbReference>
<evidence type="ECO:0000256" key="7">
    <source>
        <dbReference type="ARBA" id="ARBA00023136"/>
    </source>
</evidence>
<organism evidence="9">
    <name type="scientific">Salmonella typhimurium</name>
    <dbReference type="NCBI Taxonomy" id="90371"/>
    <lineage>
        <taxon>Bacteria</taxon>
        <taxon>Pseudomonadati</taxon>
        <taxon>Pseudomonadota</taxon>
        <taxon>Gammaproteobacteria</taxon>
        <taxon>Enterobacterales</taxon>
        <taxon>Enterobacteriaceae</taxon>
        <taxon>Salmonella</taxon>
    </lineage>
</organism>
<evidence type="ECO:0000256" key="2">
    <source>
        <dbReference type="ARBA" id="ARBA00022475"/>
    </source>
</evidence>
<comment type="subcellular location">
    <subcellularLocation>
        <location evidence="1 8">Cell inner membrane</location>
        <topology evidence="1 8">Single-pass membrane protein</topology>
    </subcellularLocation>
</comment>
<proteinExistence type="inferred from homology"/>
<keyword evidence="5 8" id="KW-0812">Transmembrane</keyword>
<evidence type="ECO:0000256" key="5">
    <source>
        <dbReference type="ARBA" id="ARBA00022692"/>
    </source>
</evidence>
<evidence type="ECO:0000256" key="8">
    <source>
        <dbReference type="RuleBase" id="RU221113"/>
    </source>
</evidence>
<protein>
    <submittedName>
        <fullName evidence="9">Type I toxin-antitoxin system Hok family toxin</fullName>
    </submittedName>
</protein>
<dbReference type="PRINTS" id="PR00281">
    <property type="entry name" value="HOKGEFTOXIC"/>
</dbReference>
<evidence type="ECO:0000256" key="6">
    <source>
        <dbReference type="ARBA" id="ARBA00022989"/>
    </source>
</evidence>
<dbReference type="GO" id="GO:0005886">
    <property type="term" value="C:plasma membrane"/>
    <property type="evidence" value="ECO:0007669"/>
    <property type="project" value="UniProtKB-SubCell"/>
</dbReference>
<comment type="similarity">
    <text evidence="8">Belongs to the hok/gef family.</text>
</comment>
<sequence length="87" mass="9720">MADASAWWSYPTPKTGKYAFIGLFAVCATVLCFSLIFRERLCELNIHRGNTVVQVTLAYEARQCEVFQGQTPYIPETADPARASTQV</sequence>
<keyword evidence="3" id="KW-0997">Cell inner membrane</keyword>
<name>A0A603JEH7_SALTM</name>
<feature type="transmembrane region" description="Helical" evidence="8">
    <location>
        <begin position="18"/>
        <end position="37"/>
    </location>
</feature>
<evidence type="ECO:0000256" key="4">
    <source>
        <dbReference type="ARBA" id="ARBA00022649"/>
    </source>
</evidence>
<evidence type="ECO:0000256" key="1">
    <source>
        <dbReference type="ARBA" id="ARBA00004377"/>
    </source>
</evidence>
<dbReference type="Pfam" id="PF01848">
    <property type="entry name" value="HOK_GEF"/>
    <property type="match status" value="1"/>
</dbReference>
<dbReference type="AlphaFoldDB" id="A0A603JEH7"/>
<comment type="caution">
    <text evidence="9">The sequence shown here is derived from an EMBL/GenBank/DDBJ whole genome shotgun (WGS) entry which is preliminary data.</text>
</comment>
<keyword evidence="7 8" id="KW-0472">Membrane</keyword>
<evidence type="ECO:0000313" key="9">
    <source>
        <dbReference type="EMBL" id="ECT9315960.1"/>
    </source>
</evidence>
<reference evidence="9" key="1">
    <citation type="submission" date="2018-07" db="EMBL/GenBank/DDBJ databases">
        <authorList>
            <consortium name="PulseNet: The National Subtyping Network for Foodborne Disease Surveillance"/>
            <person name="Tarr C.L."/>
            <person name="Trees E."/>
            <person name="Katz L.S."/>
            <person name="Carleton-Romer H.A."/>
            <person name="Stroika S."/>
            <person name="Kucerova Z."/>
            <person name="Roache K.F."/>
            <person name="Sabol A.L."/>
            <person name="Besser J."/>
            <person name="Gerner-Smidt P."/>
        </authorList>
    </citation>
    <scope>NUCLEOTIDE SEQUENCE</scope>
    <source>
        <strain evidence="9">PNUSAS016738</strain>
    </source>
</reference>